<evidence type="ECO:0000313" key="3">
    <source>
        <dbReference type="Proteomes" id="UP000198959"/>
    </source>
</evidence>
<dbReference type="Pfam" id="PF10127">
    <property type="entry name" value="RlaP"/>
    <property type="match status" value="1"/>
</dbReference>
<protein>
    <recommendedName>
        <fullName evidence="4">Nucleotidyltransferase</fullName>
    </recommendedName>
</protein>
<dbReference type="Proteomes" id="UP000198959">
    <property type="component" value="Unassembled WGS sequence"/>
</dbReference>
<dbReference type="EMBL" id="FMHW01000002">
    <property type="protein sequence ID" value="SCL23110.1"/>
    <property type="molecule type" value="Genomic_DNA"/>
</dbReference>
<organism evidence="2 3">
    <name type="scientific">Micromonospora pallida</name>
    <dbReference type="NCBI Taxonomy" id="145854"/>
    <lineage>
        <taxon>Bacteria</taxon>
        <taxon>Bacillati</taxon>
        <taxon>Actinomycetota</taxon>
        <taxon>Actinomycetes</taxon>
        <taxon>Micromonosporales</taxon>
        <taxon>Micromonosporaceae</taxon>
        <taxon>Micromonospora</taxon>
    </lineage>
</organism>
<evidence type="ECO:0000313" key="2">
    <source>
        <dbReference type="EMBL" id="SCL23110.1"/>
    </source>
</evidence>
<keyword evidence="3" id="KW-1185">Reference proteome</keyword>
<evidence type="ECO:0008006" key="4">
    <source>
        <dbReference type="Google" id="ProtNLM"/>
    </source>
</evidence>
<accession>A0A1C6S197</accession>
<proteinExistence type="predicted"/>
<feature type="region of interest" description="Disordered" evidence="1">
    <location>
        <begin position="1"/>
        <end position="27"/>
    </location>
</feature>
<gene>
    <name evidence="2" type="ORF">GA0074692_1518</name>
</gene>
<evidence type="ECO:0000256" key="1">
    <source>
        <dbReference type="SAM" id="MobiDB-lite"/>
    </source>
</evidence>
<sequence length="258" mass="28382">MPGPFGPAMMAGMLPDGATRSPAPQPTADVLTDRLVDEHTILQVVVGSRAFGLAGPHSDTDRRGVYALPASAFWPLTKPADHHEGPLPEQFRWEVERVCVLGLAANPNVLEVLHSPLVETCTPLGAELRDLTPAFLSRRVVDTYLRYATAQFTKAQRGVERDGAPRWRHVTHLIRLLAAGAHLVRTGELVLDVGADRERLLALKAGALPWAEVIDWRDRLTARLVADLAHSPLPENPDADRVERWLVSVRRRSVRGLA</sequence>
<dbReference type="PANTHER" id="PTHR34817:SF2">
    <property type="entry name" value="NUCLEOTIDYLTRANSFERASE"/>
    <property type="match status" value="1"/>
</dbReference>
<dbReference type="AlphaFoldDB" id="A0A1C6S197"/>
<dbReference type="PANTHER" id="PTHR34817">
    <property type="entry name" value="NUCLEOTIDYLTRANSFERASE"/>
    <property type="match status" value="1"/>
</dbReference>
<dbReference type="InterPro" id="IPR018775">
    <property type="entry name" value="RlaP"/>
</dbReference>
<dbReference type="STRING" id="145854.GA0074692_1518"/>
<reference evidence="3" key="1">
    <citation type="submission" date="2016-06" db="EMBL/GenBank/DDBJ databases">
        <authorList>
            <person name="Varghese N."/>
            <person name="Submissions Spin"/>
        </authorList>
    </citation>
    <scope>NUCLEOTIDE SEQUENCE [LARGE SCALE GENOMIC DNA]</scope>
    <source>
        <strain evidence="3">DSM 43817</strain>
    </source>
</reference>
<name>A0A1C6S197_9ACTN</name>